<reference evidence="1 2" key="2">
    <citation type="journal article" date="2022" name="Mol. Ecol. Resour.">
        <title>The genomes of chicory, endive, great burdock and yacon provide insights into Asteraceae paleo-polyploidization history and plant inulin production.</title>
        <authorList>
            <person name="Fan W."/>
            <person name="Wang S."/>
            <person name="Wang H."/>
            <person name="Wang A."/>
            <person name="Jiang F."/>
            <person name="Liu H."/>
            <person name="Zhao H."/>
            <person name="Xu D."/>
            <person name="Zhang Y."/>
        </authorList>
    </citation>
    <scope>NUCLEOTIDE SEQUENCE [LARGE SCALE GENOMIC DNA]</scope>
    <source>
        <strain evidence="2">cv. Punajuju</strain>
        <tissue evidence="1">Leaves</tissue>
    </source>
</reference>
<organism evidence="1 2">
    <name type="scientific">Cichorium intybus</name>
    <name type="common">Chicory</name>
    <dbReference type="NCBI Taxonomy" id="13427"/>
    <lineage>
        <taxon>Eukaryota</taxon>
        <taxon>Viridiplantae</taxon>
        <taxon>Streptophyta</taxon>
        <taxon>Embryophyta</taxon>
        <taxon>Tracheophyta</taxon>
        <taxon>Spermatophyta</taxon>
        <taxon>Magnoliopsida</taxon>
        <taxon>eudicotyledons</taxon>
        <taxon>Gunneridae</taxon>
        <taxon>Pentapetalae</taxon>
        <taxon>asterids</taxon>
        <taxon>campanulids</taxon>
        <taxon>Asterales</taxon>
        <taxon>Asteraceae</taxon>
        <taxon>Cichorioideae</taxon>
        <taxon>Cichorieae</taxon>
        <taxon>Cichoriinae</taxon>
        <taxon>Cichorium</taxon>
    </lineage>
</organism>
<keyword evidence="2" id="KW-1185">Reference proteome</keyword>
<evidence type="ECO:0000313" key="1">
    <source>
        <dbReference type="EMBL" id="KAI3782792.1"/>
    </source>
</evidence>
<gene>
    <name evidence="1" type="ORF">L2E82_12848</name>
</gene>
<protein>
    <submittedName>
        <fullName evidence="1">Uncharacterized protein</fullName>
    </submittedName>
</protein>
<name>A0ACB9GHC5_CICIN</name>
<sequence length="83" mass="9381">MCTVSPSLTYCKFQPLHCASVISKNLRLEEIVEGKQCGTAIVAEVGHHRPYFSEIEFWGSVEENIYKTDPVNTRTAHTRKLPS</sequence>
<reference evidence="2" key="1">
    <citation type="journal article" date="2022" name="Mol. Ecol. Resour.">
        <title>The genomes of chicory, endive, great burdock and yacon provide insights into Asteraceae palaeo-polyploidization history and plant inulin production.</title>
        <authorList>
            <person name="Fan W."/>
            <person name="Wang S."/>
            <person name="Wang H."/>
            <person name="Wang A."/>
            <person name="Jiang F."/>
            <person name="Liu H."/>
            <person name="Zhao H."/>
            <person name="Xu D."/>
            <person name="Zhang Y."/>
        </authorList>
    </citation>
    <scope>NUCLEOTIDE SEQUENCE [LARGE SCALE GENOMIC DNA]</scope>
    <source>
        <strain evidence="2">cv. Punajuju</strain>
    </source>
</reference>
<evidence type="ECO:0000313" key="2">
    <source>
        <dbReference type="Proteomes" id="UP001055811"/>
    </source>
</evidence>
<dbReference type="Proteomes" id="UP001055811">
    <property type="component" value="Linkage Group LG02"/>
</dbReference>
<accession>A0ACB9GHC5</accession>
<comment type="caution">
    <text evidence="1">The sequence shown here is derived from an EMBL/GenBank/DDBJ whole genome shotgun (WGS) entry which is preliminary data.</text>
</comment>
<proteinExistence type="predicted"/>
<dbReference type="EMBL" id="CM042010">
    <property type="protein sequence ID" value="KAI3782792.1"/>
    <property type="molecule type" value="Genomic_DNA"/>
</dbReference>